<dbReference type="EMBL" id="BAAANH010000002">
    <property type="protein sequence ID" value="GAA1755775.1"/>
    <property type="molecule type" value="Genomic_DNA"/>
</dbReference>
<proteinExistence type="predicted"/>
<sequence length="110" mass="12013">MARDAASRPTGNAFTHFFEKVDEALEPIFGAPPITADDEPLRGPTGEEACPVCGHAMFEHSFDRSTSNTVLICPTDERLPEHEVAGPYGELGMPASGRRLEKYEERHGGE</sequence>
<name>A0ABP4WMY8_9MICO</name>
<reference evidence="3" key="1">
    <citation type="journal article" date="2019" name="Int. J. Syst. Evol. Microbiol.">
        <title>The Global Catalogue of Microorganisms (GCM) 10K type strain sequencing project: providing services to taxonomists for standard genome sequencing and annotation.</title>
        <authorList>
            <consortium name="The Broad Institute Genomics Platform"/>
            <consortium name="The Broad Institute Genome Sequencing Center for Infectious Disease"/>
            <person name="Wu L."/>
            <person name="Ma J."/>
        </authorList>
    </citation>
    <scope>NUCLEOTIDE SEQUENCE [LARGE SCALE GENOMIC DNA]</scope>
    <source>
        <strain evidence="3">JCM 14319</strain>
    </source>
</reference>
<evidence type="ECO:0000313" key="2">
    <source>
        <dbReference type="EMBL" id="GAA1755775.1"/>
    </source>
</evidence>
<gene>
    <name evidence="2" type="ORF">GCM10009747_12480</name>
</gene>
<feature type="compositionally biased region" description="Basic and acidic residues" evidence="1">
    <location>
        <begin position="98"/>
        <end position="110"/>
    </location>
</feature>
<accession>A0ABP4WMY8</accession>
<organism evidence="2 3">
    <name type="scientific">Agromyces humatus</name>
    <dbReference type="NCBI Taxonomy" id="279573"/>
    <lineage>
        <taxon>Bacteria</taxon>
        <taxon>Bacillati</taxon>
        <taxon>Actinomycetota</taxon>
        <taxon>Actinomycetes</taxon>
        <taxon>Micrococcales</taxon>
        <taxon>Microbacteriaceae</taxon>
        <taxon>Agromyces</taxon>
    </lineage>
</organism>
<feature type="region of interest" description="Disordered" evidence="1">
    <location>
        <begin position="82"/>
        <end position="110"/>
    </location>
</feature>
<comment type="caution">
    <text evidence="2">The sequence shown here is derived from an EMBL/GenBank/DDBJ whole genome shotgun (WGS) entry which is preliminary data.</text>
</comment>
<dbReference type="Proteomes" id="UP001500506">
    <property type="component" value="Unassembled WGS sequence"/>
</dbReference>
<evidence type="ECO:0000313" key="3">
    <source>
        <dbReference type="Proteomes" id="UP001500506"/>
    </source>
</evidence>
<protein>
    <submittedName>
        <fullName evidence="2">Uncharacterized protein</fullName>
    </submittedName>
</protein>
<keyword evidence="3" id="KW-1185">Reference proteome</keyword>
<evidence type="ECO:0000256" key="1">
    <source>
        <dbReference type="SAM" id="MobiDB-lite"/>
    </source>
</evidence>
<dbReference type="RefSeq" id="WP_232497121.1">
    <property type="nucleotide sequence ID" value="NZ_BAAANH010000002.1"/>
</dbReference>